<dbReference type="Proteomes" id="UP000799324">
    <property type="component" value="Unassembled WGS sequence"/>
</dbReference>
<dbReference type="EMBL" id="MU004308">
    <property type="protein sequence ID" value="KAF2659242.1"/>
    <property type="molecule type" value="Genomic_DNA"/>
</dbReference>
<protein>
    <recommendedName>
        <fullName evidence="2">DUF8004 domain-containing protein</fullName>
    </recommendedName>
</protein>
<feature type="compositionally biased region" description="Basic and acidic residues" evidence="1">
    <location>
        <begin position="905"/>
        <end position="914"/>
    </location>
</feature>
<dbReference type="PANTHER" id="PTHR39601:SF2">
    <property type="entry name" value="CHORIOGENIN HMINOR"/>
    <property type="match status" value="1"/>
</dbReference>
<feature type="region of interest" description="Disordered" evidence="1">
    <location>
        <begin position="869"/>
        <end position="914"/>
    </location>
</feature>
<evidence type="ECO:0000256" key="1">
    <source>
        <dbReference type="SAM" id="MobiDB-lite"/>
    </source>
</evidence>
<proteinExistence type="predicted"/>
<dbReference type="AlphaFoldDB" id="A0A6A6THN3"/>
<dbReference type="OrthoDB" id="5302380at2759"/>
<feature type="compositionally biased region" description="Polar residues" evidence="1">
    <location>
        <begin position="78"/>
        <end position="96"/>
    </location>
</feature>
<evidence type="ECO:0000259" key="2">
    <source>
        <dbReference type="Pfam" id="PF26013"/>
    </source>
</evidence>
<evidence type="ECO:0000313" key="4">
    <source>
        <dbReference type="Proteomes" id="UP000799324"/>
    </source>
</evidence>
<feature type="region of interest" description="Disordered" evidence="1">
    <location>
        <begin position="1"/>
        <end position="150"/>
    </location>
</feature>
<feature type="region of interest" description="Disordered" evidence="1">
    <location>
        <begin position="254"/>
        <end position="292"/>
    </location>
</feature>
<name>A0A6A6THN3_9PLEO</name>
<evidence type="ECO:0000313" key="3">
    <source>
        <dbReference type="EMBL" id="KAF2659242.1"/>
    </source>
</evidence>
<feature type="compositionally biased region" description="Basic residues" evidence="1">
    <location>
        <begin position="1"/>
        <end position="11"/>
    </location>
</feature>
<accession>A0A6A6THN3</accession>
<feature type="compositionally biased region" description="Polar residues" evidence="1">
    <location>
        <begin position="105"/>
        <end position="121"/>
    </location>
</feature>
<sequence length="914" mass="103022">MSARGARSRKAVSKDIEKKEKKAADKNKAIDTIRRPHDAFATYGPSPSVNSRDTGVPARSYTISSDVSRATSRSSSTNPQSHSSRPQLNTINSSESLEIRGLRPQRTSGSTNASISEGSTTGKEKIKYQAAGKGSKAPRGRGGGVPIKKSVITAPTTPSFRSESVMSNVPLNQKTWINFRIWEGGESGLPPYGGFDYDEHMQSGNVLIYFKEEQASEDRPMPQLRCDLEVLESAGSTWLSNALLYGRIDDNEDEWTLPGSPESSVPSHALSPNFPPSNGQRRMLSPVSPGGRSPPPFNIDQAYFGVPGHGTSSRAHHYPETDRIGGASSPPPFQRNNEIQPTHELWFTAPAHIRTPQGQRLHHVAVRNFLAMLHKKPIVGSDLYEMLNTLHPEIQVMYDLDSDGQSRTAREQSVQMITGYLSQHKIDDLRNSMKSALGLLAWAEQDNVKWRQGYLESFVHLAGVMSPQLEDLPDFKRLSIITRRNLGIAGKALQLRIMEAEEMLSTFDFSELWGEEVKGTGTPVYQSYTAFRQFLISHYTKIYGNWPPSQSRTWLNRKVVLALQQDFGALYDFIVNRDVVWDSREERPGKKWEMVNTRSEEFRADSSELGMTDMLVTFDNRHGYLHIPHPYPLLPRGVPQTKAPEKKRLFSGLKKSKTDATKDAKAHLQLSIVFSDATNIEKTDVSFNESTLIDQFERFELSADLKGVTPREARLGRWVLIYGILQVLSRLSVDVRDLKWTEGVRYFLCTDLKRCPDWVTNGQAEYLEASQLRSYCWQRPWGPTYSSGEPVELEATSIALGGELDGETTLDGTTMLNNEIHRLSEKLDGMSAGHRREFERGLENEKVKRDEFNLGKRLDNSYRLTESDYAYRPTVPSRHPMRNTRDMQQRQQQPPPPAFGPRGGYHPDEKNGWM</sequence>
<dbReference type="PANTHER" id="PTHR39601">
    <property type="entry name" value="CHORIOGENIN HMINOR"/>
    <property type="match status" value="1"/>
</dbReference>
<keyword evidence="4" id="KW-1185">Reference proteome</keyword>
<dbReference type="Pfam" id="PF26013">
    <property type="entry name" value="DUF8004"/>
    <property type="match status" value="1"/>
</dbReference>
<reference evidence="3" key="1">
    <citation type="journal article" date="2020" name="Stud. Mycol.">
        <title>101 Dothideomycetes genomes: a test case for predicting lifestyles and emergence of pathogens.</title>
        <authorList>
            <person name="Haridas S."/>
            <person name="Albert R."/>
            <person name="Binder M."/>
            <person name="Bloem J."/>
            <person name="Labutti K."/>
            <person name="Salamov A."/>
            <person name="Andreopoulos B."/>
            <person name="Baker S."/>
            <person name="Barry K."/>
            <person name="Bills G."/>
            <person name="Bluhm B."/>
            <person name="Cannon C."/>
            <person name="Castanera R."/>
            <person name="Culley D."/>
            <person name="Daum C."/>
            <person name="Ezra D."/>
            <person name="Gonzalez J."/>
            <person name="Henrissat B."/>
            <person name="Kuo A."/>
            <person name="Liang C."/>
            <person name="Lipzen A."/>
            <person name="Lutzoni F."/>
            <person name="Magnuson J."/>
            <person name="Mondo S."/>
            <person name="Nolan M."/>
            <person name="Ohm R."/>
            <person name="Pangilinan J."/>
            <person name="Park H.-J."/>
            <person name="Ramirez L."/>
            <person name="Alfaro M."/>
            <person name="Sun H."/>
            <person name="Tritt A."/>
            <person name="Yoshinaga Y."/>
            <person name="Zwiers L.-H."/>
            <person name="Turgeon B."/>
            <person name="Goodwin S."/>
            <person name="Spatafora J."/>
            <person name="Crous P."/>
            <person name="Grigoriev I."/>
        </authorList>
    </citation>
    <scope>NUCLEOTIDE SEQUENCE</scope>
    <source>
        <strain evidence="3">CBS 122681</strain>
    </source>
</reference>
<feature type="domain" description="DUF8004" evidence="2">
    <location>
        <begin position="415"/>
        <end position="509"/>
    </location>
</feature>
<dbReference type="InterPro" id="IPR058317">
    <property type="entry name" value="DUF8004"/>
</dbReference>
<feature type="compositionally biased region" description="Basic and acidic residues" evidence="1">
    <location>
        <begin position="12"/>
        <end position="38"/>
    </location>
</feature>
<organism evidence="3 4">
    <name type="scientific">Lophiostoma macrostomum CBS 122681</name>
    <dbReference type="NCBI Taxonomy" id="1314788"/>
    <lineage>
        <taxon>Eukaryota</taxon>
        <taxon>Fungi</taxon>
        <taxon>Dikarya</taxon>
        <taxon>Ascomycota</taxon>
        <taxon>Pezizomycotina</taxon>
        <taxon>Dothideomycetes</taxon>
        <taxon>Pleosporomycetidae</taxon>
        <taxon>Pleosporales</taxon>
        <taxon>Lophiostomataceae</taxon>
        <taxon>Lophiostoma</taxon>
    </lineage>
</organism>
<gene>
    <name evidence="3" type="ORF">K491DRAFT_203705</name>
</gene>
<feature type="compositionally biased region" description="Low complexity" evidence="1">
    <location>
        <begin position="64"/>
        <end position="77"/>
    </location>
</feature>